<feature type="transmembrane region" description="Helical" evidence="9">
    <location>
        <begin position="401"/>
        <end position="423"/>
    </location>
</feature>
<evidence type="ECO:0000256" key="2">
    <source>
        <dbReference type="ARBA" id="ARBA00009047"/>
    </source>
</evidence>
<proteinExistence type="inferred from homology"/>
<dbReference type="Pfam" id="PF00528">
    <property type="entry name" value="BPD_transp_1"/>
    <property type="match status" value="1"/>
</dbReference>
<sequence length="787" mass="89139">MKFISVLKAIASGLIWGLGQVLNGQFFKALFFLVPFLAFVGLELGTSKYFVETNPYDKIPGENFGDLWVSNKFILRYGDMVNRGEIDEYTDFTAYLDEIGGLGNLDEQKLIEFVGQDLVKNNPTVYWNIATPNVKILAEDFLNPENNIHIFRRQDLFKDTNGTYYLERNKTAADGTVSKEYVEITVLSGVLNESNILDNKDNLTEFKKNGEIYRLNGVYYVRVNDAGVTKYINILTGEVSVLSQIPARVQVSGPLYVNNGVIYEYFEPKLVYLGARLQYKETPFTVALRASLRDDIYGAPGNRRDNDDFTKFMIKVYLAMNLEIKDTFETQYNEFYYDQAGVFVRGYWSVITLGVAEKIDFNEYNNLRDALIGTSGSDYPLSTFVTPAESVPIIGHISTMLMLQGLIAIIGSFFFFIFMFWSIKDAYQVAEAKRKREEVLKEGKYFKSVYEDFFEYIILSPALLVLAFISIMPITFGFIMAFTSISGPTSMVATFDWVGLKNFTALFDFSSGFGASFGQAFWRVLGWTFIWAILSTFTVFFGGFIQALILNSEKVVFRKLWRTILILPWAIPALLSQMVFSVMFNDNGFVNAFLRDIGVYGILENIGMLGRQGQFLTGIDRLLFLGEENIRWFSNPFNPTFVRLALVIVNIWLGFPYFMALMTGIMTAIDKTLYEAADIDGATGIQKITQITMPLVLYSTAPILIMTFSGNFNNFGVIYFITGGGPNAGNYNRGFAGDTDILISWMYKLTVDESIYNMASVFSVLIFLFVGSITAWNLSRTRAFQED</sequence>
<dbReference type="PANTHER" id="PTHR47314:SF1">
    <property type="entry name" value="MALTOSE_MALTODEXTRIN TRANSPORT SYSTEM PERMEASE PROTEIN MALF"/>
    <property type="match status" value="1"/>
</dbReference>
<evidence type="ECO:0000256" key="9">
    <source>
        <dbReference type="RuleBase" id="RU363032"/>
    </source>
</evidence>
<keyword evidence="12" id="KW-1185">Reference proteome</keyword>
<evidence type="ECO:0000256" key="6">
    <source>
        <dbReference type="ARBA" id="ARBA00022692"/>
    </source>
</evidence>
<dbReference type="CDD" id="cd06261">
    <property type="entry name" value="TM_PBP2"/>
    <property type="match status" value="1"/>
</dbReference>
<feature type="transmembrane region" description="Helical" evidence="9">
    <location>
        <begin position="563"/>
        <end position="584"/>
    </location>
</feature>
<feature type="domain" description="ABC transmembrane type-1" evidence="10">
    <location>
        <begin position="525"/>
        <end position="777"/>
    </location>
</feature>
<comment type="similarity">
    <text evidence="2">Belongs to the binding-protein-dependent transport system permease family. MalFG subfamily.</text>
</comment>
<evidence type="ECO:0000256" key="4">
    <source>
        <dbReference type="ARBA" id="ARBA00022475"/>
    </source>
</evidence>
<keyword evidence="7 9" id="KW-1133">Transmembrane helix</keyword>
<feature type="transmembrane region" description="Helical" evidence="9">
    <location>
        <begin position="456"/>
        <end position="482"/>
    </location>
</feature>
<keyword evidence="4" id="KW-1003">Cell membrane</keyword>
<name>A0ABT2Y3R2_9MOLU</name>
<evidence type="ECO:0000313" key="12">
    <source>
        <dbReference type="Proteomes" id="UP001177160"/>
    </source>
</evidence>
<evidence type="ECO:0000256" key="8">
    <source>
        <dbReference type="ARBA" id="ARBA00023136"/>
    </source>
</evidence>
<comment type="caution">
    <text evidence="11">The sequence shown here is derived from an EMBL/GenBank/DDBJ whole genome shotgun (WGS) entry which is preliminary data.</text>
</comment>
<gene>
    <name evidence="11" type="ORF">N7548_00855</name>
</gene>
<dbReference type="RefSeq" id="WP_263607486.1">
    <property type="nucleotide sequence ID" value="NZ_JAOVQM010000001.1"/>
</dbReference>
<dbReference type="EMBL" id="JAOVQM010000001">
    <property type="protein sequence ID" value="MCV2231374.1"/>
    <property type="molecule type" value="Genomic_DNA"/>
</dbReference>
<evidence type="ECO:0000256" key="5">
    <source>
        <dbReference type="ARBA" id="ARBA00022597"/>
    </source>
</evidence>
<dbReference type="InterPro" id="IPR000515">
    <property type="entry name" value="MetI-like"/>
</dbReference>
<feature type="transmembrane region" description="Helical" evidence="9">
    <location>
        <begin position="755"/>
        <end position="778"/>
    </location>
</feature>
<evidence type="ECO:0000313" key="11">
    <source>
        <dbReference type="EMBL" id="MCV2231374.1"/>
    </source>
</evidence>
<dbReference type="InterPro" id="IPR035906">
    <property type="entry name" value="MetI-like_sf"/>
</dbReference>
<keyword evidence="3 9" id="KW-0813">Transport</keyword>
<keyword evidence="8 9" id="KW-0472">Membrane</keyword>
<evidence type="ECO:0000256" key="1">
    <source>
        <dbReference type="ARBA" id="ARBA00004651"/>
    </source>
</evidence>
<evidence type="ECO:0000259" key="10">
    <source>
        <dbReference type="PROSITE" id="PS50928"/>
    </source>
</evidence>
<feature type="transmembrane region" description="Helical" evidence="9">
    <location>
        <begin position="641"/>
        <end position="661"/>
    </location>
</feature>
<dbReference type="Proteomes" id="UP001177160">
    <property type="component" value="Unassembled WGS sequence"/>
</dbReference>
<dbReference type="SUPFAM" id="SSF161098">
    <property type="entry name" value="MetI-like"/>
    <property type="match status" value="1"/>
</dbReference>
<evidence type="ECO:0000256" key="3">
    <source>
        <dbReference type="ARBA" id="ARBA00022448"/>
    </source>
</evidence>
<comment type="subcellular location">
    <subcellularLocation>
        <location evidence="1 9">Cell membrane</location>
        <topology evidence="1 9">Multi-pass membrane protein</topology>
    </subcellularLocation>
</comment>
<reference evidence="11" key="1">
    <citation type="submission" date="2022-09" db="EMBL/GenBank/DDBJ databases">
        <title>Novel Mycoplasma species identified in domestic and wild animals.</title>
        <authorList>
            <person name="Volokhov D.V."/>
            <person name="Furtak V.A."/>
            <person name="Zagorodnyaya T.A."/>
        </authorList>
    </citation>
    <scope>NUCLEOTIDE SEQUENCE</scope>
    <source>
        <strain evidence="11">Oakley</strain>
    </source>
</reference>
<accession>A0ABT2Y3R2</accession>
<keyword evidence="5" id="KW-0762">Sugar transport</keyword>
<feature type="transmembrane region" description="Helical" evidence="9">
    <location>
        <begin position="695"/>
        <end position="721"/>
    </location>
</feature>
<organism evidence="11 12">
    <name type="scientific">Paracholeplasma manati</name>
    <dbReference type="NCBI Taxonomy" id="591373"/>
    <lineage>
        <taxon>Bacteria</taxon>
        <taxon>Bacillati</taxon>
        <taxon>Mycoplasmatota</taxon>
        <taxon>Mollicutes</taxon>
        <taxon>Acholeplasmatales</taxon>
        <taxon>Acholeplasmataceae</taxon>
        <taxon>Paracholeplasma</taxon>
    </lineage>
</organism>
<protein>
    <submittedName>
        <fullName evidence="11">Sugar ABC transporter permease</fullName>
    </submittedName>
</protein>
<evidence type="ECO:0000256" key="7">
    <source>
        <dbReference type="ARBA" id="ARBA00022989"/>
    </source>
</evidence>
<dbReference type="Gene3D" id="1.10.3720.10">
    <property type="entry name" value="MetI-like"/>
    <property type="match status" value="1"/>
</dbReference>
<dbReference type="PANTHER" id="PTHR47314">
    <property type="entry name" value="MALTOSE/MALTODEXTRIN TRANSPORT SYSTEM PERMEASE PROTEIN MALF"/>
    <property type="match status" value="1"/>
</dbReference>
<feature type="transmembrane region" description="Helical" evidence="9">
    <location>
        <begin position="528"/>
        <end position="551"/>
    </location>
</feature>
<keyword evidence="6 9" id="KW-0812">Transmembrane</keyword>
<dbReference type="PROSITE" id="PS50928">
    <property type="entry name" value="ABC_TM1"/>
    <property type="match status" value="1"/>
</dbReference>